<organism evidence="1 2">
    <name type="scientific">Trifolium medium</name>
    <dbReference type="NCBI Taxonomy" id="97028"/>
    <lineage>
        <taxon>Eukaryota</taxon>
        <taxon>Viridiplantae</taxon>
        <taxon>Streptophyta</taxon>
        <taxon>Embryophyta</taxon>
        <taxon>Tracheophyta</taxon>
        <taxon>Spermatophyta</taxon>
        <taxon>Magnoliopsida</taxon>
        <taxon>eudicotyledons</taxon>
        <taxon>Gunneridae</taxon>
        <taxon>Pentapetalae</taxon>
        <taxon>rosids</taxon>
        <taxon>fabids</taxon>
        <taxon>Fabales</taxon>
        <taxon>Fabaceae</taxon>
        <taxon>Papilionoideae</taxon>
        <taxon>50 kb inversion clade</taxon>
        <taxon>NPAAA clade</taxon>
        <taxon>Hologalegina</taxon>
        <taxon>IRL clade</taxon>
        <taxon>Trifolieae</taxon>
        <taxon>Trifolium</taxon>
    </lineage>
</organism>
<accession>A0A392P081</accession>
<protein>
    <submittedName>
        <fullName evidence="1">Uncharacterized protein</fullName>
    </submittedName>
</protein>
<evidence type="ECO:0000313" key="2">
    <source>
        <dbReference type="Proteomes" id="UP000265520"/>
    </source>
</evidence>
<sequence length="55" mass="5982">MQLLADTMNTAVVEVVNCGGDKKQLSLFLHDKELRLPLITVRPPPVSPPVPTSSQ</sequence>
<keyword evidence="2" id="KW-1185">Reference proteome</keyword>
<evidence type="ECO:0000313" key="1">
    <source>
        <dbReference type="EMBL" id="MCI05453.1"/>
    </source>
</evidence>
<dbReference type="Proteomes" id="UP000265520">
    <property type="component" value="Unassembled WGS sequence"/>
</dbReference>
<reference evidence="1 2" key="1">
    <citation type="journal article" date="2018" name="Front. Plant Sci.">
        <title>Red Clover (Trifolium pratense) and Zigzag Clover (T. medium) - A Picture of Genomic Similarities and Differences.</title>
        <authorList>
            <person name="Dluhosova J."/>
            <person name="Istvanek J."/>
            <person name="Nedelnik J."/>
            <person name="Repkova J."/>
        </authorList>
    </citation>
    <scope>NUCLEOTIDE SEQUENCE [LARGE SCALE GENOMIC DNA]</scope>
    <source>
        <strain evidence="2">cv. 10/8</strain>
        <tissue evidence="1">Leaf</tissue>
    </source>
</reference>
<comment type="caution">
    <text evidence="1">The sequence shown here is derived from an EMBL/GenBank/DDBJ whole genome shotgun (WGS) entry which is preliminary data.</text>
</comment>
<proteinExistence type="predicted"/>
<name>A0A392P081_9FABA</name>
<dbReference type="AlphaFoldDB" id="A0A392P081"/>
<dbReference type="EMBL" id="LXQA010058715">
    <property type="protein sequence ID" value="MCI05453.1"/>
    <property type="molecule type" value="Genomic_DNA"/>
</dbReference>